<gene>
    <name evidence="2" type="ORF">LCOR_08007.1</name>
</gene>
<evidence type="ECO:0000256" key="1">
    <source>
        <dbReference type="SAM" id="MobiDB-lite"/>
    </source>
</evidence>
<comment type="caution">
    <text evidence="2">The sequence shown here is derived from an EMBL/GenBank/DDBJ whole genome shotgun (WGS) entry which is preliminary data.</text>
</comment>
<dbReference type="OrthoDB" id="5598843at2759"/>
<feature type="compositionally biased region" description="Polar residues" evidence="1">
    <location>
        <begin position="32"/>
        <end position="49"/>
    </location>
</feature>
<protein>
    <submittedName>
        <fullName evidence="2">Uncharacterized protein</fullName>
    </submittedName>
</protein>
<proteinExistence type="predicted"/>
<evidence type="ECO:0000313" key="3">
    <source>
        <dbReference type="Proteomes" id="UP000027586"/>
    </source>
</evidence>
<dbReference type="STRING" id="1263082.A0A068S440"/>
<dbReference type="Proteomes" id="UP000027586">
    <property type="component" value="Unassembled WGS sequence"/>
</dbReference>
<dbReference type="VEuPathDB" id="FungiDB:LCOR_08007.1"/>
<feature type="compositionally biased region" description="Low complexity" evidence="1">
    <location>
        <begin position="50"/>
        <end position="70"/>
    </location>
</feature>
<feature type="compositionally biased region" description="Basic and acidic residues" evidence="1">
    <location>
        <begin position="109"/>
        <end position="118"/>
    </location>
</feature>
<feature type="region of interest" description="Disordered" evidence="1">
    <location>
        <begin position="1"/>
        <end position="80"/>
    </location>
</feature>
<name>A0A068S440_9FUNG</name>
<reference evidence="2" key="1">
    <citation type="submission" date="2013-08" db="EMBL/GenBank/DDBJ databases">
        <title>Gene expansion shapes genome architecture in the human pathogen Lichtheimia corymbifera: an evolutionary genomics analysis in the ancient terrestrial Mucorales (Mucoromycotina).</title>
        <authorList>
            <person name="Schwartze V.U."/>
            <person name="Winter S."/>
            <person name="Shelest E."/>
            <person name="Marcet-Houben M."/>
            <person name="Horn F."/>
            <person name="Wehner S."/>
            <person name="Hoffmann K."/>
            <person name="Riege K."/>
            <person name="Sammeth M."/>
            <person name="Nowrousian M."/>
            <person name="Valiante V."/>
            <person name="Linde J."/>
            <person name="Jacobsen I.D."/>
            <person name="Marz M."/>
            <person name="Brakhage A.A."/>
            <person name="Gabaldon T."/>
            <person name="Bocker S."/>
            <person name="Voigt K."/>
        </authorList>
    </citation>
    <scope>NUCLEOTIDE SEQUENCE [LARGE SCALE GENOMIC DNA]</scope>
    <source>
        <strain evidence="2">FSU 9682</strain>
    </source>
</reference>
<sequence>MPGNHGKKPSDRRDSLKQQQRKNNSTHKQKEPQASNINNSSKSQPHRSNTPPASTATSSSPPATAPLSSAGPQPAIGQNGFNSADVMQFLNQRFSDTLAAYHDGSSGEGRPEKYESQEKAWGNKGGLPSVWGQKNGIMANGGDLLAELVKNS</sequence>
<organism evidence="2 3">
    <name type="scientific">Lichtheimia corymbifera JMRC:FSU:9682</name>
    <dbReference type="NCBI Taxonomy" id="1263082"/>
    <lineage>
        <taxon>Eukaryota</taxon>
        <taxon>Fungi</taxon>
        <taxon>Fungi incertae sedis</taxon>
        <taxon>Mucoromycota</taxon>
        <taxon>Mucoromycotina</taxon>
        <taxon>Mucoromycetes</taxon>
        <taxon>Mucorales</taxon>
        <taxon>Lichtheimiaceae</taxon>
        <taxon>Lichtheimia</taxon>
    </lineage>
</organism>
<dbReference type="EMBL" id="CBTN010000042">
    <property type="protein sequence ID" value="CDH57014.1"/>
    <property type="molecule type" value="Genomic_DNA"/>
</dbReference>
<evidence type="ECO:0000313" key="2">
    <source>
        <dbReference type="EMBL" id="CDH57014.1"/>
    </source>
</evidence>
<keyword evidence="3" id="KW-1185">Reference proteome</keyword>
<dbReference type="AlphaFoldDB" id="A0A068S440"/>
<accession>A0A068S440</accession>
<feature type="region of interest" description="Disordered" evidence="1">
    <location>
        <begin position="100"/>
        <end position="129"/>
    </location>
</feature>